<feature type="transmembrane region" description="Helical" evidence="1">
    <location>
        <begin position="123"/>
        <end position="142"/>
    </location>
</feature>
<dbReference type="InterPro" id="IPR000326">
    <property type="entry name" value="PAP2/HPO"/>
</dbReference>
<keyword evidence="1" id="KW-0812">Transmembrane</keyword>
<dbReference type="AlphaFoldDB" id="A0A4Y9SE99"/>
<evidence type="ECO:0000313" key="3">
    <source>
        <dbReference type="EMBL" id="TFW18200.1"/>
    </source>
</evidence>
<dbReference type="EMBL" id="SPVF01000166">
    <property type="protein sequence ID" value="TFW18200.1"/>
    <property type="molecule type" value="Genomic_DNA"/>
</dbReference>
<dbReference type="PANTHER" id="PTHR14969">
    <property type="entry name" value="SPHINGOSINE-1-PHOSPHATE PHOSPHOHYDROLASE"/>
    <property type="match status" value="1"/>
</dbReference>
<feature type="domain" description="Phosphatidic acid phosphatase type 2/haloperoxidase" evidence="2">
    <location>
        <begin position="56"/>
        <end position="161"/>
    </location>
</feature>
<feature type="transmembrane region" description="Helical" evidence="1">
    <location>
        <begin position="98"/>
        <end position="116"/>
    </location>
</feature>
<evidence type="ECO:0000256" key="1">
    <source>
        <dbReference type="SAM" id="Phobius"/>
    </source>
</evidence>
<evidence type="ECO:0000259" key="2">
    <source>
        <dbReference type="SMART" id="SM00014"/>
    </source>
</evidence>
<dbReference type="RefSeq" id="WP_135207755.1">
    <property type="nucleotide sequence ID" value="NZ_SPVF01000166.1"/>
</dbReference>
<protein>
    <submittedName>
        <fullName evidence="3">Phosphatase PAP2 family protein</fullName>
    </submittedName>
</protein>
<feature type="non-terminal residue" evidence="3">
    <location>
        <position position="161"/>
    </location>
</feature>
<dbReference type="OrthoDB" id="9801622at2"/>
<keyword evidence="1" id="KW-1133">Transmembrane helix</keyword>
<evidence type="ECO:0000313" key="4">
    <source>
        <dbReference type="Proteomes" id="UP000298438"/>
    </source>
</evidence>
<reference evidence="3 4" key="1">
    <citation type="submission" date="2019-03" db="EMBL/GenBank/DDBJ databases">
        <title>Draft Genome Sequence of Massilia arenosa sp. nov., a Novel Massilia Species Isolated from a Sandy-loam Maize Soil.</title>
        <authorList>
            <person name="Raths R."/>
            <person name="Peta V."/>
            <person name="Bucking H."/>
        </authorList>
    </citation>
    <scope>NUCLEOTIDE SEQUENCE [LARGE SCALE GENOMIC DNA]</scope>
    <source>
        <strain evidence="3 4">MC02</strain>
    </source>
</reference>
<feature type="transmembrane region" description="Helical" evidence="1">
    <location>
        <begin position="20"/>
        <end position="45"/>
    </location>
</feature>
<proteinExistence type="predicted"/>
<dbReference type="SUPFAM" id="SSF48317">
    <property type="entry name" value="Acid phosphatase/Vanadium-dependent haloperoxidase"/>
    <property type="match status" value="1"/>
</dbReference>
<feature type="transmembrane region" description="Helical" evidence="1">
    <location>
        <begin position="57"/>
        <end position="78"/>
    </location>
</feature>
<dbReference type="Proteomes" id="UP000298438">
    <property type="component" value="Unassembled WGS sequence"/>
</dbReference>
<comment type="caution">
    <text evidence="3">The sequence shown here is derived from an EMBL/GenBank/DDBJ whole genome shotgun (WGS) entry which is preliminary data.</text>
</comment>
<dbReference type="InterPro" id="IPR036938">
    <property type="entry name" value="PAP2/HPO_sf"/>
</dbReference>
<dbReference type="Pfam" id="PF01569">
    <property type="entry name" value="PAP2"/>
    <property type="match status" value="1"/>
</dbReference>
<accession>A0A4Y9SE99</accession>
<name>A0A4Y9SE99_9BURK</name>
<gene>
    <name evidence="3" type="ORF">E4L96_13515</name>
</gene>
<dbReference type="PANTHER" id="PTHR14969:SF13">
    <property type="entry name" value="AT30094P"/>
    <property type="match status" value="1"/>
</dbReference>
<sequence>MFEKLNLALFYAIHGSQQPAWRIVLGELMAEWLIMLVPLTLVLLWMSGRDSWRLAALRALLATVAALVLNWVLGHLWFHPRPFMLGLAENVLNHAPDSSFPSDHATIMFTVALVLLRDRAVRPFGVLIGIAALATAWGRVYLGVHWPLDMAGAAAMAALMT</sequence>
<keyword evidence="4" id="KW-1185">Reference proteome</keyword>
<keyword evidence="1" id="KW-0472">Membrane</keyword>
<organism evidence="3 4">
    <name type="scientific">Zemynaea arenosa</name>
    <dbReference type="NCBI Taxonomy" id="2561931"/>
    <lineage>
        <taxon>Bacteria</taxon>
        <taxon>Pseudomonadati</taxon>
        <taxon>Pseudomonadota</taxon>
        <taxon>Betaproteobacteria</taxon>
        <taxon>Burkholderiales</taxon>
        <taxon>Oxalobacteraceae</taxon>
        <taxon>Telluria group</taxon>
        <taxon>Zemynaea</taxon>
    </lineage>
</organism>
<dbReference type="Gene3D" id="1.20.144.10">
    <property type="entry name" value="Phosphatidic acid phosphatase type 2/haloperoxidase"/>
    <property type="match status" value="1"/>
</dbReference>
<dbReference type="SMART" id="SM00014">
    <property type="entry name" value="acidPPc"/>
    <property type="match status" value="1"/>
</dbReference>